<comment type="subcellular location">
    <subcellularLocation>
        <location evidence="1">Membrane</location>
        <topology evidence="1">Multi-pass membrane protein</topology>
    </subcellularLocation>
</comment>
<keyword evidence="4 8" id="KW-0297">G-protein coupled receptor</keyword>
<feature type="transmembrane region" description="Helical" evidence="10">
    <location>
        <begin position="349"/>
        <end position="368"/>
    </location>
</feature>
<evidence type="ECO:0000256" key="6">
    <source>
        <dbReference type="ARBA" id="ARBA00023170"/>
    </source>
</evidence>
<evidence type="ECO:0000256" key="3">
    <source>
        <dbReference type="ARBA" id="ARBA00022989"/>
    </source>
</evidence>
<dbReference type="STRING" id="60517.A0A0R3WD19"/>
<dbReference type="GO" id="GO:0004930">
    <property type="term" value="F:G protein-coupled receptor activity"/>
    <property type="evidence" value="ECO:0007669"/>
    <property type="project" value="UniProtKB-KW"/>
</dbReference>
<evidence type="ECO:0000313" key="13">
    <source>
        <dbReference type="Proteomes" id="UP000282613"/>
    </source>
</evidence>
<feature type="transmembrane region" description="Helical" evidence="10">
    <location>
        <begin position="171"/>
        <end position="193"/>
    </location>
</feature>
<dbReference type="PANTHER" id="PTHR24243">
    <property type="entry name" value="G-PROTEIN COUPLED RECEPTOR"/>
    <property type="match status" value="1"/>
</dbReference>
<evidence type="ECO:0000256" key="1">
    <source>
        <dbReference type="ARBA" id="ARBA00004141"/>
    </source>
</evidence>
<evidence type="ECO:0000256" key="10">
    <source>
        <dbReference type="SAM" id="Phobius"/>
    </source>
</evidence>
<keyword evidence="7 8" id="KW-0807">Transducer</keyword>
<dbReference type="PROSITE" id="PS50262">
    <property type="entry name" value="G_PROTEIN_RECEP_F1_2"/>
    <property type="match status" value="1"/>
</dbReference>
<dbReference type="SUPFAM" id="SSF81321">
    <property type="entry name" value="Family A G protein-coupled receptor-like"/>
    <property type="match status" value="1"/>
</dbReference>
<dbReference type="InterPro" id="IPR017452">
    <property type="entry name" value="GPCR_Rhodpsn_7TM"/>
</dbReference>
<reference evidence="14" key="1">
    <citation type="submission" date="2017-02" db="UniProtKB">
        <authorList>
            <consortium name="WormBaseParasite"/>
        </authorList>
    </citation>
    <scope>IDENTIFICATION</scope>
</reference>
<dbReference type="Pfam" id="PF00001">
    <property type="entry name" value="7tm_1"/>
    <property type="match status" value="1"/>
</dbReference>
<dbReference type="InterPro" id="IPR000276">
    <property type="entry name" value="GPCR_Rhodpsn"/>
</dbReference>
<proteinExistence type="inferred from homology"/>
<dbReference type="WBParaSite" id="TASK_0000864201-mRNA-1">
    <property type="protein sequence ID" value="TASK_0000864201-mRNA-1"/>
    <property type="gene ID" value="TASK_0000864201"/>
</dbReference>
<evidence type="ECO:0000256" key="4">
    <source>
        <dbReference type="ARBA" id="ARBA00023040"/>
    </source>
</evidence>
<dbReference type="Gene3D" id="1.20.1070.10">
    <property type="entry name" value="Rhodopsin 7-helix transmembrane proteins"/>
    <property type="match status" value="1"/>
</dbReference>
<feature type="transmembrane region" description="Helical" evidence="10">
    <location>
        <begin position="27"/>
        <end position="54"/>
    </location>
</feature>
<evidence type="ECO:0000256" key="7">
    <source>
        <dbReference type="ARBA" id="ARBA00023224"/>
    </source>
</evidence>
<keyword evidence="13" id="KW-1185">Reference proteome</keyword>
<accession>A0A0R3WD19</accession>
<feature type="region of interest" description="Disordered" evidence="9">
    <location>
        <begin position="268"/>
        <end position="291"/>
    </location>
</feature>
<evidence type="ECO:0000259" key="11">
    <source>
        <dbReference type="PROSITE" id="PS50262"/>
    </source>
</evidence>
<evidence type="ECO:0000256" key="5">
    <source>
        <dbReference type="ARBA" id="ARBA00023136"/>
    </source>
</evidence>
<keyword evidence="5 10" id="KW-0472">Membrane</keyword>
<feature type="transmembrane region" description="Helical" evidence="10">
    <location>
        <begin position="233"/>
        <end position="258"/>
    </location>
</feature>
<dbReference type="GO" id="GO:0016020">
    <property type="term" value="C:membrane"/>
    <property type="evidence" value="ECO:0007669"/>
    <property type="project" value="UniProtKB-SubCell"/>
</dbReference>
<evidence type="ECO:0000256" key="8">
    <source>
        <dbReference type="RuleBase" id="RU000688"/>
    </source>
</evidence>
<name>A0A0R3WD19_TAEAS</name>
<dbReference type="PROSITE" id="PS00237">
    <property type="entry name" value="G_PROTEIN_RECEP_F1_1"/>
    <property type="match status" value="1"/>
</dbReference>
<keyword evidence="6 8" id="KW-0675">Receptor</keyword>
<dbReference type="OrthoDB" id="6076970at2759"/>
<evidence type="ECO:0000313" key="12">
    <source>
        <dbReference type="EMBL" id="VDK40751.1"/>
    </source>
</evidence>
<evidence type="ECO:0000313" key="14">
    <source>
        <dbReference type="WBParaSite" id="TASK_0000864201-mRNA-1"/>
    </source>
</evidence>
<keyword evidence="3 10" id="KW-1133">Transmembrane helix</keyword>
<dbReference type="AlphaFoldDB" id="A0A0R3WD19"/>
<feature type="transmembrane region" description="Helical" evidence="10">
    <location>
        <begin position="130"/>
        <end position="150"/>
    </location>
</feature>
<evidence type="ECO:0000256" key="2">
    <source>
        <dbReference type="ARBA" id="ARBA00022692"/>
    </source>
</evidence>
<keyword evidence="2 8" id="KW-0812">Transmembrane</keyword>
<dbReference type="PANTHER" id="PTHR24243:SF208">
    <property type="entry name" value="PYROKININ-1 RECEPTOR"/>
    <property type="match status" value="1"/>
</dbReference>
<gene>
    <name evidence="12" type="ORF">TASK_LOCUS8643</name>
</gene>
<feature type="transmembrane region" description="Helical" evidence="10">
    <location>
        <begin position="320"/>
        <end position="343"/>
    </location>
</feature>
<feature type="compositionally biased region" description="Polar residues" evidence="9">
    <location>
        <begin position="268"/>
        <end position="280"/>
    </location>
</feature>
<feature type="domain" description="G-protein coupled receptors family 1 profile" evidence="11">
    <location>
        <begin position="44"/>
        <end position="365"/>
    </location>
</feature>
<dbReference type="PRINTS" id="PR00237">
    <property type="entry name" value="GPCRRHODOPSN"/>
</dbReference>
<dbReference type="EMBL" id="UYRS01018851">
    <property type="protein sequence ID" value="VDK40751.1"/>
    <property type="molecule type" value="Genomic_DNA"/>
</dbReference>
<protein>
    <submittedName>
        <fullName evidence="14">G_PROTEIN_RECEP_F1_2 domain-containing protein</fullName>
    </submittedName>
</protein>
<dbReference type="Proteomes" id="UP000282613">
    <property type="component" value="Unassembled WGS sequence"/>
</dbReference>
<reference evidence="12 13" key="2">
    <citation type="submission" date="2018-11" db="EMBL/GenBank/DDBJ databases">
        <authorList>
            <consortium name="Pathogen Informatics"/>
        </authorList>
    </citation>
    <scope>NUCLEOTIDE SEQUENCE [LARGE SCALE GENOMIC DNA]</scope>
</reference>
<dbReference type="CDD" id="cd00637">
    <property type="entry name" value="7tm_classA_rhodopsin-like"/>
    <property type="match status" value="1"/>
</dbReference>
<comment type="similarity">
    <text evidence="8">Belongs to the G-protein coupled receptor 1 family.</text>
</comment>
<evidence type="ECO:0000256" key="9">
    <source>
        <dbReference type="SAM" id="MobiDB-lite"/>
    </source>
</evidence>
<feature type="transmembrane region" description="Helical" evidence="10">
    <location>
        <begin position="91"/>
        <end position="110"/>
    </location>
</feature>
<organism evidence="14">
    <name type="scientific">Taenia asiatica</name>
    <name type="common">Asian tapeworm</name>
    <dbReference type="NCBI Taxonomy" id="60517"/>
    <lineage>
        <taxon>Eukaryota</taxon>
        <taxon>Metazoa</taxon>
        <taxon>Spiralia</taxon>
        <taxon>Lophotrochozoa</taxon>
        <taxon>Platyhelminthes</taxon>
        <taxon>Cestoda</taxon>
        <taxon>Eucestoda</taxon>
        <taxon>Cyclophyllidea</taxon>
        <taxon>Taeniidae</taxon>
        <taxon>Taenia</taxon>
    </lineage>
</organism>
<sequence>METLTTHRITTMNNTPSNSAIFSDVEVFRAIAVMAAVMVIGSIGNTLVISVLCLKNFSSNSRWNQYRRRNQSNLSENSETGAFGRDKTLDFFILVLAVSDLLVCIIIIPATITMEIHQFRISIDGLCKLFYVLFVTNTTFSSLLISAVALDRYLFICHSLKHILTLLRAKILVSTLALFSLCVGIAAGCVVGVKAMHPNTTEDGAQTSYICEENEYVRGISELQKTVSQIIKYLNHACYLACILIVLILYSCVFWAIVTSRSRSHKLTVSSQTTRQNGRSSAYPEEPTTNSRLSRQRMANLPAKFRQKAQFTLQNLRSALMLFIIALVYILTFVPSLVIANGWAPQNLVLLYLYYVNSAANPCIYAIFTPSFRQIVVLLFRNCFCKNSSTHLPTSGRNSKRSDHIATINAGVSYTNNRAFSRMNKKKRAVKEAYPFISREERMAAAAAAAAAAATAVTSTPAVSNTESNVDASNL</sequence>